<dbReference type="AlphaFoldDB" id="A0A498D202"/>
<dbReference type="PANTHER" id="PTHR38460:SF1">
    <property type="entry name" value="TAUTOMERASE YOLI-RELATED"/>
    <property type="match status" value="1"/>
</dbReference>
<name>A0A498D202_9GAMM</name>
<dbReference type="Gene3D" id="3.30.429.10">
    <property type="entry name" value="Macrophage Migration Inhibitory Factor"/>
    <property type="match status" value="1"/>
</dbReference>
<evidence type="ECO:0000313" key="2">
    <source>
        <dbReference type="Proteomes" id="UP000267166"/>
    </source>
</evidence>
<accession>A0A498D202</accession>
<dbReference type="InterPro" id="IPR037479">
    <property type="entry name" value="Tauto_MSAD"/>
</dbReference>
<dbReference type="Pfam" id="PF14552">
    <property type="entry name" value="Tautomerase_2"/>
    <property type="match status" value="1"/>
</dbReference>
<proteinExistence type="predicted"/>
<dbReference type="PANTHER" id="PTHR38460">
    <property type="entry name" value="TAUTOMERASE YOLI-RELATED"/>
    <property type="match status" value="1"/>
</dbReference>
<protein>
    <submittedName>
        <fullName evidence="1">Tautomerase family protein</fullName>
    </submittedName>
</protein>
<dbReference type="InterPro" id="IPR014347">
    <property type="entry name" value="Tautomerase/MIF_sf"/>
</dbReference>
<sequence>MPIIQIDIRTQYNDVQEQALLNTVLDAVQQSFQLAQTDRNIRLCVHAPHRFQVFDGLAQPALFKQISIDCFAGRSLTAKRRLYQSLVQNLITFGIPADHILILLRESPLQNWGIRGGQAACDIDLGFQLDV</sequence>
<dbReference type="RefSeq" id="WP_121594698.1">
    <property type="nucleotide sequence ID" value="NZ_RCHD01000032.1"/>
</dbReference>
<evidence type="ECO:0000313" key="1">
    <source>
        <dbReference type="EMBL" id="RLL33263.1"/>
    </source>
</evidence>
<organism evidence="1 2">
    <name type="scientific">Acinetobacter cumulans</name>
    <dbReference type="NCBI Taxonomy" id="2136182"/>
    <lineage>
        <taxon>Bacteria</taxon>
        <taxon>Pseudomonadati</taxon>
        <taxon>Pseudomonadota</taxon>
        <taxon>Gammaproteobacteria</taxon>
        <taxon>Moraxellales</taxon>
        <taxon>Moraxellaceae</taxon>
        <taxon>Acinetobacter</taxon>
    </lineage>
</organism>
<gene>
    <name evidence="1" type="ORF">D9K80_12755</name>
</gene>
<dbReference type="Proteomes" id="UP000267166">
    <property type="component" value="Unassembled WGS sequence"/>
</dbReference>
<dbReference type="EMBL" id="RCHD01000032">
    <property type="protein sequence ID" value="RLL33263.1"/>
    <property type="molecule type" value="Genomic_DNA"/>
</dbReference>
<reference evidence="1 2" key="1">
    <citation type="submission" date="2018-09" db="EMBL/GenBank/DDBJ databases">
        <title>The draft genome of Acinetobacter sp. strains.</title>
        <authorList>
            <person name="Qin J."/>
            <person name="Feng Y."/>
            <person name="Zong Z."/>
        </authorList>
    </citation>
    <scope>NUCLEOTIDE SEQUENCE [LARGE SCALE GENOMIC DNA]</scope>
    <source>
        <strain evidence="1 2">WCHAc060003</strain>
    </source>
</reference>
<comment type="caution">
    <text evidence="1">The sequence shown here is derived from an EMBL/GenBank/DDBJ whole genome shotgun (WGS) entry which is preliminary data.</text>
</comment>
<dbReference type="SUPFAM" id="SSF55331">
    <property type="entry name" value="Tautomerase/MIF"/>
    <property type="match status" value="1"/>
</dbReference>